<dbReference type="PANTHER" id="PTHR47959:SF24">
    <property type="entry name" value="ATP-DEPENDENT RNA HELICASE"/>
    <property type="match status" value="1"/>
</dbReference>
<dbReference type="EMBL" id="CP092870">
    <property type="protein sequence ID" value="UYV71226.1"/>
    <property type="molecule type" value="Genomic_DNA"/>
</dbReference>
<gene>
    <name evidence="6" type="ORF">LAZ67_8002287</name>
</gene>
<evidence type="ECO:0000256" key="4">
    <source>
        <dbReference type="ARBA" id="ARBA00022840"/>
    </source>
</evidence>
<dbReference type="SUPFAM" id="SSF52540">
    <property type="entry name" value="P-loop containing nucleoside triphosphate hydrolases"/>
    <property type="match status" value="1"/>
</dbReference>
<feature type="domain" description="Helicase ATP-binding" evidence="5">
    <location>
        <begin position="68"/>
        <end position="269"/>
    </location>
</feature>
<sequence length="326" mass="36389">MVQAMIIMWQATDLDPKEMAASHMRNGNHVQLLLTLSTSCIPGSGALTRKTVYVAAITAPTEVQAHCIPPILEGKDCMACAKTGSGKTLAFALPIIQQLVKRRFGIFALVLTPTRELADQIYSQFRAYGDVYNIQVIISTCLHFFVVSYLHSIILGCASLRRKSLCLITGGQDMVMEGLALSRMPEILIATPGRLADHLDTGANMLVLENLKFLVLDEADQLFSGHFNDQLDIIFERLPEKKQCLLFSATLNKQLEALKNTARTQPFTWAFESSVATVEQLDQQYILTPPLLHDTYLVHVVQRLLEANKHTSIIIFVFSCRWVPEL</sequence>
<dbReference type="Pfam" id="PF00270">
    <property type="entry name" value="DEAD"/>
    <property type="match status" value="2"/>
</dbReference>
<dbReference type="InterPro" id="IPR027417">
    <property type="entry name" value="P-loop_NTPase"/>
</dbReference>
<dbReference type="InterPro" id="IPR050079">
    <property type="entry name" value="DEAD_box_RNA_helicase"/>
</dbReference>
<evidence type="ECO:0000259" key="5">
    <source>
        <dbReference type="PROSITE" id="PS51192"/>
    </source>
</evidence>
<dbReference type="InterPro" id="IPR014001">
    <property type="entry name" value="Helicase_ATP-bd"/>
</dbReference>
<evidence type="ECO:0000256" key="3">
    <source>
        <dbReference type="ARBA" id="ARBA00022806"/>
    </source>
</evidence>
<evidence type="ECO:0000313" key="7">
    <source>
        <dbReference type="Proteomes" id="UP001235939"/>
    </source>
</evidence>
<organism evidence="6 7">
    <name type="scientific">Cordylochernes scorpioides</name>
    <dbReference type="NCBI Taxonomy" id="51811"/>
    <lineage>
        <taxon>Eukaryota</taxon>
        <taxon>Metazoa</taxon>
        <taxon>Ecdysozoa</taxon>
        <taxon>Arthropoda</taxon>
        <taxon>Chelicerata</taxon>
        <taxon>Arachnida</taxon>
        <taxon>Pseudoscorpiones</taxon>
        <taxon>Cheliferoidea</taxon>
        <taxon>Chernetidae</taxon>
        <taxon>Cordylochernes</taxon>
    </lineage>
</organism>
<keyword evidence="3" id="KW-0347">Helicase</keyword>
<keyword evidence="4" id="KW-0067">ATP-binding</keyword>
<dbReference type="PROSITE" id="PS51192">
    <property type="entry name" value="HELICASE_ATP_BIND_1"/>
    <property type="match status" value="1"/>
</dbReference>
<keyword evidence="7" id="KW-1185">Reference proteome</keyword>
<dbReference type="InterPro" id="IPR011545">
    <property type="entry name" value="DEAD/DEAH_box_helicase_dom"/>
</dbReference>
<dbReference type="SMART" id="SM00487">
    <property type="entry name" value="DEXDc"/>
    <property type="match status" value="1"/>
</dbReference>
<evidence type="ECO:0000256" key="2">
    <source>
        <dbReference type="ARBA" id="ARBA00022801"/>
    </source>
</evidence>
<protein>
    <submittedName>
        <fullName evidence="6">DDX49</fullName>
    </submittedName>
</protein>
<proteinExistence type="predicted"/>
<evidence type="ECO:0000313" key="6">
    <source>
        <dbReference type="EMBL" id="UYV71226.1"/>
    </source>
</evidence>
<reference evidence="6 7" key="1">
    <citation type="submission" date="2022-01" db="EMBL/GenBank/DDBJ databases">
        <title>A chromosomal length assembly of Cordylochernes scorpioides.</title>
        <authorList>
            <person name="Zeh D."/>
            <person name="Zeh J."/>
        </authorList>
    </citation>
    <scope>NUCLEOTIDE SEQUENCE [LARGE SCALE GENOMIC DNA]</scope>
    <source>
        <strain evidence="6">IN4F17</strain>
        <tissue evidence="6">Whole Body</tissue>
    </source>
</reference>
<keyword evidence="1" id="KW-0547">Nucleotide-binding</keyword>
<name>A0ABY6KQV1_9ARAC</name>
<dbReference type="Gene3D" id="3.40.50.300">
    <property type="entry name" value="P-loop containing nucleotide triphosphate hydrolases"/>
    <property type="match status" value="1"/>
</dbReference>
<dbReference type="PANTHER" id="PTHR47959">
    <property type="entry name" value="ATP-DEPENDENT RNA HELICASE RHLE-RELATED"/>
    <property type="match status" value="1"/>
</dbReference>
<evidence type="ECO:0000256" key="1">
    <source>
        <dbReference type="ARBA" id="ARBA00022741"/>
    </source>
</evidence>
<keyword evidence="2" id="KW-0378">Hydrolase</keyword>
<accession>A0ABY6KQV1</accession>
<dbReference type="Proteomes" id="UP001235939">
    <property type="component" value="Chromosome 08"/>
</dbReference>